<feature type="transmembrane region" description="Helical" evidence="8">
    <location>
        <begin position="247"/>
        <end position="266"/>
    </location>
</feature>
<name>A0ABU9DL66_9BACL</name>
<feature type="transmembrane region" description="Helical" evidence="8">
    <location>
        <begin position="143"/>
        <end position="165"/>
    </location>
</feature>
<comment type="caution">
    <text evidence="10">The sequence shown here is derived from an EMBL/GenBank/DDBJ whole genome shotgun (WGS) entry which is preliminary data.</text>
</comment>
<dbReference type="Proteomes" id="UP001469365">
    <property type="component" value="Unassembled WGS sequence"/>
</dbReference>
<organism evidence="10 11">
    <name type="scientific">Paenibacillus filicis</name>
    <dbReference type="NCBI Taxonomy" id="669464"/>
    <lineage>
        <taxon>Bacteria</taxon>
        <taxon>Bacillati</taxon>
        <taxon>Bacillota</taxon>
        <taxon>Bacilli</taxon>
        <taxon>Bacillales</taxon>
        <taxon>Paenibacillaceae</taxon>
        <taxon>Paenibacillus</taxon>
    </lineage>
</organism>
<evidence type="ECO:0000256" key="1">
    <source>
        <dbReference type="ARBA" id="ARBA00004429"/>
    </source>
</evidence>
<keyword evidence="2" id="KW-0813">Transport</keyword>
<reference evidence="10 11" key="1">
    <citation type="submission" date="2024-04" db="EMBL/GenBank/DDBJ databases">
        <title>draft genome sequnece of Paenibacillus filicis.</title>
        <authorList>
            <person name="Kim D.-U."/>
        </authorList>
    </citation>
    <scope>NUCLEOTIDE SEQUENCE [LARGE SCALE GENOMIC DNA]</scope>
    <source>
        <strain evidence="10 11">KACC14197</strain>
    </source>
</reference>
<keyword evidence="3" id="KW-1003">Cell membrane</keyword>
<evidence type="ECO:0000256" key="3">
    <source>
        <dbReference type="ARBA" id="ARBA00022475"/>
    </source>
</evidence>
<evidence type="ECO:0000259" key="9">
    <source>
        <dbReference type="Pfam" id="PF12832"/>
    </source>
</evidence>
<feature type="transmembrane region" description="Helical" evidence="8">
    <location>
        <begin position="25"/>
        <end position="44"/>
    </location>
</feature>
<dbReference type="RefSeq" id="WP_341416697.1">
    <property type="nucleotide sequence ID" value="NZ_JBBPCC010000010.1"/>
</dbReference>
<evidence type="ECO:0000256" key="5">
    <source>
        <dbReference type="ARBA" id="ARBA00022692"/>
    </source>
</evidence>
<evidence type="ECO:0000256" key="4">
    <source>
        <dbReference type="ARBA" id="ARBA00022519"/>
    </source>
</evidence>
<accession>A0ABU9DL66</accession>
<feature type="transmembrane region" description="Helical" evidence="8">
    <location>
        <begin position="171"/>
        <end position="188"/>
    </location>
</feature>
<feature type="transmembrane region" description="Helical" evidence="8">
    <location>
        <begin position="105"/>
        <end position="122"/>
    </location>
</feature>
<keyword evidence="5 8" id="KW-0812">Transmembrane</keyword>
<feature type="transmembrane region" description="Helical" evidence="8">
    <location>
        <begin position="304"/>
        <end position="321"/>
    </location>
</feature>
<keyword evidence="11" id="KW-1185">Reference proteome</keyword>
<feature type="domain" description="Major facilitator superfamily associated" evidence="9">
    <location>
        <begin position="20"/>
        <end position="372"/>
    </location>
</feature>
<feature type="transmembrane region" description="Helical" evidence="8">
    <location>
        <begin position="341"/>
        <end position="361"/>
    </location>
</feature>
<evidence type="ECO:0000256" key="8">
    <source>
        <dbReference type="SAM" id="Phobius"/>
    </source>
</evidence>
<feature type="transmembrane region" description="Helical" evidence="8">
    <location>
        <begin position="82"/>
        <end position="99"/>
    </location>
</feature>
<dbReference type="SUPFAM" id="SSF103473">
    <property type="entry name" value="MFS general substrate transporter"/>
    <property type="match status" value="1"/>
</dbReference>
<feature type="transmembrane region" description="Helical" evidence="8">
    <location>
        <begin position="373"/>
        <end position="392"/>
    </location>
</feature>
<sequence>MASTSEILEQHSGVRSAGTIKGFHFFVYGAIAVYSTYFPLYLQSIGMSKIQIGALLAGGPFISILANPFWGYWSDRLRNLKRMLLFMLIGNLIVMQAVFQLGSIPFIYGAMLLFFFFQMPLFSQTNALILNSIEGTKQKFGAFRMWGSLGWALLAVASGPVVTWVGVNRMWLVYSVLMLVSIGFALALPGGERRKKEVFSNAGYGKIFTNRPFLILIILGVLISVPNSMNTTFVTIYISELGGKETLIGWSAFLSSIFEIPIFLLLDRYLKKSIGNLVAGLIIVSGLFVLRWVLMSVAVDPYQVIWIQGLHCLTFGGYYYIGTQLTAMLVPPDYRSSGQAAYALTWGGLSGIVAGLAGGWLFQEAGPVTMYRIAAGMALLGILGFIGMFRIVNQKGGYSHEKENVSR</sequence>
<evidence type="ECO:0000256" key="2">
    <source>
        <dbReference type="ARBA" id="ARBA00022448"/>
    </source>
</evidence>
<feature type="transmembrane region" description="Helical" evidence="8">
    <location>
        <begin position="50"/>
        <end position="70"/>
    </location>
</feature>
<evidence type="ECO:0000256" key="7">
    <source>
        <dbReference type="ARBA" id="ARBA00023136"/>
    </source>
</evidence>
<dbReference type="EMBL" id="JBBPCC010000010">
    <property type="protein sequence ID" value="MEK8129589.1"/>
    <property type="molecule type" value="Genomic_DNA"/>
</dbReference>
<dbReference type="InterPro" id="IPR036259">
    <property type="entry name" value="MFS_trans_sf"/>
</dbReference>
<protein>
    <submittedName>
        <fullName evidence="10">MFS transporter</fullName>
    </submittedName>
</protein>
<evidence type="ECO:0000313" key="10">
    <source>
        <dbReference type="EMBL" id="MEK8129589.1"/>
    </source>
</evidence>
<evidence type="ECO:0000313" key="11">
    <source>
        <dbReference type="Proteomes" id="UP001469365"/>
    </source>
</evidence>
<dbReference type="Gene3D" id="1.20.1250.20">
    <property type="entry name" value="MFS general substrate transporter like domains"/>
    <property type="match status" value="2"/>
</dbReference>
<evidence type="ECO:0000256" key="6">
    <source>
        <dbReference type="ARBA" id="ARBA00022989"/>
    </source>
</evidence>
<keyword evidence="6 8" id="KW-1133">Transmembrane helix</keyword>
<dbReference type="PANTHER" id="PTHR23522:SF10">
    <property type="entry name" value="3-PHENYLPROPIONIC ACID TRANSPORTER-RELATED"/>
    <property type="match status" value="1"/>
</dbReference>
<comment type="subcellular location">
    <subcellularLocation>
        <location evidence="1">Cell inner membrane</location>
        <topology evidence="1">Multi-pass membrane protein</topology>
    </subcellularLocation>
</comment>
<keyword evidence="4" id="KW-0997">Cell inner membrane</keyword>
<dbReference type="PANTHER" id="PTHR23522">
    <property type="entry name" value="BLL5896 PROTEIN"/>
    <property type="match status" value="1"/>
</dbReference>
<dbReference type="InterPro" id="IPR024989">
    <property type="entry name" value="MFS_assoc_dom"/>
</dbReference>
<keyword evidence="7 8" id="KW-0472">Membrane</keyword>
<feature type="transmembrane region" description="Helical" evidence="8">
    <location>
        <begin position="278"/>
        <end position="298"/>
    </location>
</feature>
<gene>
    <name evidence="10" type="ORF">WMW72_16910</name>
</gene>
<feature type="transmembrane region" description="Helical" evidence="8">
    <location>
        <begin position="208"/>
        <end position="227"/>
    </location>
</feature>
<dbReference type="Pfam" id="PF12832">
    <property type="entry name" value="MFS_1_like"/>
    <property type="match status" value="1"/>
</dbReference>
<proteinExistence type="predicted"/>